<keyword evidence="4" id="KW-1185">Reference proteome</keyword>
<feature type="chain" id="PRO_5022105490" description="Outer membrane protein beta-barrel domain-containing protein" evidence="2">
    <location>
        <begin position="24"/>
        <end position="369"/>
    </location>
</feature>
<protein>
    <recommendedName>
        <fullName evidence="5">Outer membrane protein beta-barrel domain-containing protein</fullName>
    </recommendedName>
</protein>
<evidence type="ECO:0000256" key="1">
    <source>
        <dbReference type="SAM" id="MobiDB-lite"/>
    </source>
</evidence>
<dbReference type="Gene3D" id="2.40.128.130">
    <property type="entry name" value="Autotransporter beta-domain"/>
    <property type="match status" value="1"/>
</dbReference>
<gene>
    <name evidence="3" type="ORF">AOE01nite_20760</name>
</gene>
<evidence type="ECO:0000313" key="3">
    <source>
        <dbReference type="EMBL" id="GEN63852.1"/>
    </source>
</evidence>
<keyword evidence="2" id="KW-0732">Signal</keyword>
<proteinExistence type="predicted"/>
<dbReference type="Proteomes" id="UP000321746">
    <property type="component" value="Unassembled WGS sequence"/>
</dbReference>
<accession>A0A511XLN8</accession>
<dbReference type="EMBL" id="BJYG01000027">
    <property type="protein sequence ID" value="GEN63852.1"/>
    <property type="molecule type" value="Genomic_DNA"/>
</dbReference>
<evidence type="ECO:0008006" key="5">
    <source>
        <dbReference type="Google" id="ProtNLM"/>
    </source>
</evidence>
<feature type="region of interest" description="Disordered" evidence="1">
    <location>
        <begin position="59"/>
        <end position="102"/>
    </location>
</feature>
<feature type="compositionally biased region" description="Basic and acidic residues" evidence="1">
    <location>
        <begin position="79"/>
        <end position="92"/>
    </location>
</feature>
<reference evidence="3 4" key="1">
    <citation type="submission" date="2019-07" db="EMBL/GenBank/DDBJ databases">
        <title>Whole genome shotgun sequence of Acetobacter oeni NBRC 105207.</title>
        <authorList>
            <person name="Hosoyama A."/>
            <person name="Uohara A."/>
            <person name="Ohji S."/>
            <person name="Ichikawa N."/>
        </authorList>
    </citation>
    <scope>NUCLEOTIDE SEQUENCE [LARGE SCALE GENOMIC DNA]</scope>
    <source>
        <strain evidence="3 4">NBRC 105207</strain>
    </source>
</reference>
<dbReference type="RefSeq" id="WP_146889178.1">
    <property type="nucleotide sequence ID" value="NZ_BJYG01000027.1"/>
</dbReference>
<evidence type="ECO:0000256" key="2">
    <source>
        <dbReference type="SAM" id="SignalP"/>
    </source>
</evidence>
<organism evidence="3 4">
    <name type="scientific">Acetobacter oeni</name>
    <dbReference type="NCBI Taxonomy" id="304077"/>
    <lineage>
        <taxon>Bacteria</taxon>
        <taxon>Pseudomonadati</taxon>
        <taxon>Pseudomonadota</taxon>
        <taxon>Alphaproteobacteria</taxon>
        <taxon>Acetobacterales</taxon>
        <taxon>Acetobacteraceae</taxon>
        <taxon>Acetobacter</taxon>
    </lineage>
</organism>
<sequence length="369" mass="41056">MRKTILCLGLSVSALTVGSKAHAQFAPAHTSNYLDTRRDSELRHQTLARMLMTIGMNPEDNAPVVTDTSPVLNMPVRPFEPRPRRPRVHGDDSNAYGLHRSANPYQSGRRLPAVVQVNREIGLSVTGNWSNYKEKAPYEGADTGYDRETGWTPGLQFDASSMFDLYEVEHIFLALHFNYGDSDVAYHGSAYMPGIAGVSPYNTSSHRMTTDSRIEIGKGFMVTDRFLLTPAIQAGYRTWNRDIKGFDGVSSSSEDYGSFLAGIVVHLDYAISNAFVLRGRLGWAELVGNHMDADGIDGTFHLRSRPEWDAALDFDYRISSSLHWIGGVQYTYFSFGRSQVLSQHDGLSYIEPSSWTNGVTMHTGLAYGF</sequence>
<dbReference type="SUPFAM" id="SSF103515">
    <property type="entry name" value="Autotransporter"/>
    <property type="match status" value="1"/>
</dbReference>
<comment type="caution">
    <text evidence="3">The sequence shown here is derived from an EMBL/GenBank/DDBJ whole genome shotgun (WGS) entry which is preliminary data.</text>
</comment>
<feature type="signal peptide" evidence="2">
    <location>
        <begin position="1"/>
        <end position="23"/>
    </location>
</feature>
<dbReference type="OrthoDB" id="8454021at2"/>
<evidence type="ECO:0000313" key="4">
    <source>
        <dbReference type="Proteomes" id="UP000321746"/>
    </source>
</evidence>
<name>A0A511XLN8_9PROT</name>
<dbReference type="InterPro" id="IPR036709">
    <property type="entry name" value="Autotransporte_beta_dom_sf"/>
</dbReference>
<dbReference type="AlphaFoldDB" id="A0A511XLN8"/>